<comment type="cofactor">
    <cofactor evidence="1">
        <name>FAD</name>
        <dbReference type="ChEBI" id="CHEBI:57692"/>
    </cofactor>
</comment>
<evidence type="ECO:0000313" key="8">
    <source>
        <dbReference type="EMBL" id="MFE9599912.1"/>
    </source>
</evidence>
<protein>
    <submittedName>
        <fullName evidence="8">GMC family oxidoreductase</fullName>
    </submittedName>
</protein>
<evidence type="ECO:0000256" key="4">
    <source>
        <dbReference type="ARBA" id="ARBA00022827"/>
    </source>
</evidence>
<dbReference type="EMBL" id="JBIAHM010000004">
    <property type="protein sequence ID" value="MFE9599912.1"/>
    <property type="molecule type" value="Genomic_DNA"/>
</dbReference>
<accession>A0ABW6M1J2</accession>
<name>A0ABW6M1J2_9ACTN</name>
<reference evidence="8 9" key="1">
    <citation type="submission" date="2024-10" db="EMBL/GenBank/DDBJ databases">
        <title>The Natural Products Discovery Center: Release of the First 8490 Sequenced Strains for Exploring Actinobacteria Biosynthetic Diversity.</title>
        <authorList>
            <person name="Kalkreuter E."/>
            <person name="Kautsar S.A."/>
            <person name="Yang D."/>
            <person name="Bader C.D."/>
            <person name="Teijaro C.N."/>
            <person name="Fluegel L."/>
            <person name="Davis C.M."/>
            <person name="Simpson J.R."/>
            <person name="Lauterbach L."/>
            <person name="Steele A.D."/>
            <person name="Gui C."/>
            <person name="Meng S."/>
            <person name="Li G."/>
            <person name="Viehrig K."/>
            <person name="Ye F."/>
            <person name="Su P."/>
            <person name="Kiefer A.F."/>
            <person name="Nichols A."/>
            <person name="Cepeda A.J."/>
            <person name="Yan W."/>
            <person name="Fan B."/>
            <person name="Jiang Y."/>
            <person name="Adhikari A."/>
            <person name="Zheng C.-J."/>
            <person name="Schuster L."/>
            <person name="Cowan T.M."/>
            <person name="Smanski M.J."/>
            <person name="Chevrette M.G."/>
            <person name="De Carvalho L.P.S."/>
            <person name="Shen B."/>
        </authorList>
    </citation>
    <scope>NUCLEOTIDE SEQUENCE [LARGE SCALE GENOMIC DNA]</scope>
    <source>
        <strain evidence="8 9">NPDC006488</strain>
    </source>
</reference>
<evidence type="ECO:0000256" key="3">
    <source>
        <dbReference type="ARBA" id="ARBA00022630"/>
    </source>
</evidence>
<organism evidence="8 9">
    <name type="scientific">Streptomyces hokutonensis</name>
    <dbReference type="NCBI Taxonomy" id="1306990"/>
    <lineage>
        <taxon>Bacteria</taxon>
        <taxon>Bacillati</taxon>
        <taxon>Actinomycetota</taxon>
        <taxon>Actinomycetes</taxon>
        <taxon>Kitasatosporales</taxon>
        <taxon>Streptomycetaceae</taxon>
        <taxon>Streptomyces</taxon>
    </lineage>
</organism>
<dbReference type="SUPFAM" id="SSF51905">
    <property type="entry name" value="FAD/NAD(P)-binding domain"/>
    <property type="match status" value="1"/>
</dbReference>
<evidence type="ECO:0000259" key="6">
    <source>
        <dbReference type="Pfam" id="PF00732"/>
    </source>
</evidence>
<dbReference type="RefSeq" id="WP_388106069.1">
    <property type="nucleotide sequence ID" value="NZ_JBIAHM010000004.1"/>
</dbReference>
<dbReference type="Gene3D" id="3.50.50.60">
    <property type="entry name" value="FAD/NAD(P)-binding domain"/>
    <property type="match status" value="2"/>
</dbReference>
<comment type="similarity">
    <text evidence="2">Belongs to the GMC oxidoreductase family.</text>
</comment>
<dbReference type="PANTHER" id="PTHR42784:SF1">
    <property type="entry name" value="PYRANOSE 2-OXIDASE"/>
    <property type="match status" value="1"/>
</dbReference>
<dbReference type="InterPro" id="IPR051473">
    <property type="entry name" value="P2Ox-like"/>
</dbReference>
<proteinExistence type="inferred from homology"/>
<dbReference type="InterPro" id="IPR036188">
    <property type="entry name" value="FAD/NAD-bd_sf"/>
</dbReference>
<evidence type="ECO:0000256" key="5">
    <source>
        <dbReference type="ARBA" id="ARBA00023002"/>
    </source>
</evidence>
<dbReference type="Proteomes" id="UP001601303">
    <property type="component" value="Unassembled WGS sequence"/>
</dbReference>
<evidence type="ECO:0000256" key="1">
    <source>
        <dbReference type="ARBA" id="ARBA00001974"/>
    </source>
</evidence>
<evidence type="ECO:0000313" key="9">
    <source>
        <dbReference type="Proteomes" id="UP001601303"/>
    </source>
</evidence>
<dbReference type="PANTHER" id="PTHR42784">
    <property type="entry name" value="PYRANOSE 2-OXIDASE"/>
    <property type="match status" value="1"/>
</dbReference>
<keyword evidence="5" id="KW-0560">Oxidoreductase</keyword>
<dbReference type="InterPro" id="IPR007867">
    <property type="entry name" value="GMC_OxRtase_C"/>
</dbReference>
<dbReference type="Pfam" id="PF00732">
    <property type="entry name" value="GMC_oxred_N"/>
    <property type="match status" value="1"/>
</dbReference>
<feature type="domain" description="Glucose-methanol-choline oxidoreductase N-terminal" evidence="6">
    <location>
        <begin position="228"/>
        <end position="337"/>
    </location>
</feature>
<sequence>MDENQYDVVIIGAGVAGALCACELKTAKPQARILLLEAGANETGPDQRKAFVETYQVSATQPTTAPYEKLANNKDRYAPSSDGTNDPFVMNTYYVETGPDLYKSGFQRMVGGSTWAWRGNCPRFLPPDFKVKKNYGKGVDWPLSYNDLEPYYARAEVELGVSGNRAEWDTPDLTPRTTDFPMAGIAPSYGDELVRTALATIPPIDGKPVTVITNPQARNSVEYQGRPACQGNSSCVPICPSGAKYDGSVHVKRARDVLGIEMRPGCVATRLVPTAGGGPGPTTVVFKDWTTADRAEQKVTGTHVVLALGAIETAKLWLLSELPNDSDQVGRNLMDHLTEEVVGLFGQPLFPFRGPQTTLSIETFRDGKYRDQTGGFRMTVGNDGWGRTESPAATLDEAMWDKEAQKVKLFGQPLRDAIEHKVTRMLRFSYSTEQLPEPENRVTLSKEKDALDVQRPQIAYRVSDYSKSSLAYGHSVARRIWQHLQDTAGATDVKPQQPLLKYKGSGHLMGTMRMGADKSTSVVDADGRSHAQPNVWVVGASVFPTGGTANPTLTVAALTLRTAEKLAAAL</sequence>
<keyword evidence="4" id="KW-0274">FAD</keyword>
<evidence type="ECO:0000259" key="7">
    <source>
        <dbReference type="Pfam" id="PF05199"/>
    </source>
</evidence>
<evidence type="ECO:0000256" key="2">
    <source>
        <dbReference type="ARBA" id="ARBA00010790"/>
    </source>
</evidence>
<dbReference type="Pfam" id="PF05199">
    <property type="entry name" value="GMC_oxred_C"/>
    <property type="match status" value="1"/>
</dbReference>
<dbReference type="InterPro" id="IPR000172">
    <property type="entry name" value="GMC_OxRdtase_N"/>
</dbReference>
<keyword evidence="9" id="KW-1185">Reference proteome</keyword>
<gene>
    <name evidence="8" type="ORF">ACFYNQ_15220</name>
</gene>
<keyword evidence="3" id="KW-0285">Flavoprotein</keyword>
<feature type="domain" description="Glucose-methanol-choline oxidoreductase C-terminal" evidence="7">
    <location>
        <begin position="436"/>
        <end position="558"/>
    </location>
</feature>
<comment type="caution">
    <text evidence="8">The sequence shown here is derived from an EMBL/GenBank/DDBJ whole genome shotgun (WGS) entry which is preliminary data.</text>
</comment>